<dbReference type="AlphaFoldDB" id="A0A9P0B0B8"/>
<dbReference type="OrthoDB" id="190835at2759"/>
<dbReference type="InterPro" id="IPR013106">
    <property type="entry name" value="Ig_V-set"/>
</dbReference>
<dbReference type="EMBL" id="OV121133">
    <property type="protein sequence ID" value="CAH0552214.1"/>
    <property type="molecule type" value="Genomic_DNA"/>
</dbReference>
<dbReference type="InterPro" id="IPR036179">
    <property type="entry name" value="Ig-like_dom_sf"/>
</dbReference>
<dbReference type="InterPro" id="IPR003599">
    <property type="entry name" value="Ig_sub"/>
</dbReference>
<evidence type="ECO:0000256" key="1">
    <source>
        <dbReference type="SAM" id="MobiDB-lite"/>
    </source>
</evidence>
<dbReference type="SMART" id="SM00409">
    <property type="entry name" value="IG"/>
    <property type="match status" value="2"/>
</dbReference>
<proteinExistence type="predicted"/>
<evidence type="ECO:0000259" key="4">
    <source>
        <dbReference type="PROSITE" id="PS50835"/>
    </source>
</evidence>
<dbReference type="Gene3D" id="2.60.40.10">
    <property type="entry name" value="Immunoglobulins"/>
    <property type="match status" value="2"/>
</dbReference>
<feature type="domain" description="Ig-like" evidence="4">
    <location>
        <begin position="61"/>
        <end position="151"/>
    </location>
</feature>
<dbReference type="GO" id="GO:0032589">
    <property type="term" value="C:neuron projection membrane"/>
    <property type="evidence" value="ECO:0007669"/>
    <property type="project" value="TreeGrafter"/>
</dbReference>
<dbReference type="InterPro" id="IPR037448">
    <property type="entry name" value="Zig-8"/>
</dbReference>
<feature type="chain" id="PRO_5040137372" description="Ig-like domain-containing protein" evidence="3">
    <location>
        <begin position="29"/>
        <end position="305"/>
    </location>
</feature>
<keyword evidence="6" id="KW-1185">Reference proteome</keyword>
<dbReference type="PANTHER" id="PTHR23279">
    <property type="entry name" value="DEFECTIVE PROBOSCIS EXTENSION RESPONSE DPR -RELATED"/>
    <property type="match status" value="1"/>
</dbReference>
<feature type="domain" description="Ig-like" evidence="4">
    <location>
        <begin position="155"/>
        <end position="256"/>
    </location>
</feature>
<dbReference type="CDD" id="cd00099">
    <property type="entry name" value="IgV"/>
    <property type="match status" value="1"/>
</dbReference>
<dbReference type="SMART" id="SM00408">
    <property type="entry name" value="IGc2"/>
    <property type="match status" value="2"/>
</dbReference>
<dbReference type="GO" id="GO:0050808">
    <property type="term" value="P:synapse organization"/>
    <property type="evidence" value="ECO:0007669"/>
    <property type="project" value="TreeGrafter"/>
</dbReference>
<feature type="region of interest" description="Disordered" evidence="1">
    <location>
        <begin position="29"/>
        <end position="63"/>
    </location>
</feature>
<dbReference type="Proteomes" id="UP001154078">
    <property type="component" value="Chromosome 2"/>
</dbReference>
<protein>
    <recommendedName>
        <fullName evidence="4">Ig-like domain-containing protein</fullName>
    </recommendedName>
</protein>
<feature type="signal peptide" evidence="3">
    <location>
        <begin position="1"/>
        <end position="28"/>
    </location>
</feature>
<sequence>MRHSHNHSTSIVLLVLVLVAETINPAVAERRNADHSKHHKDANGRMQRSHKSIKSPENAKPHNEVTNKKVAVVQAQTGTVAVLHCKIKHNNVTVLWLKKQGNDSFTLLTVNASTHSWDKRFYASNEKDNKDWTLHIMYPKESDQGLYECQIFTEPKTRVFVKLELIEARAEIFGGSPKIVKAGSPLRLSCVLRRSIDPPMYIFWYHEDRMINYDLMGGAAVRHGRQGSELVIPRAEPEHAGNYSCVPSNARQVSVLVDVKHGHSEKQAAIQSGTKTSAVKATWSQMYFWNFIAMLIPILTFHLSR</sequence>
<keyword evidence="2" id="KW-0812">Transmembrane</keyword>
<dbReference type="InterPro" id="IPR003598">
    <property type="entry name" value="Ig_sub2"/>
</dbReference>
<dbReference type="Pfam" id="PF07686">
    <property type="entry name" value="V-set"/>
    <property type="match status" value="1"/>
</dbReference>
<dbReference type="InterPro" id="IPR013783">
    <property type="entry name" value="Ig-like_fold"/>
</dbReference>
<keyword evidence="3" id="KW-0732">Signal</keyword>
<dbReference type="SUPFAM" id="SSF48726">
    <property type="entry name" value="Immunoglobulin"/>
    <property type="match status" value="2"/>
</dbReference>
<accession>A0A9P0B0B8</accession>
<name>A0A9P0B0B8_BRAAE</name>
<dbReference type="InterPro" id="IPR007110">
    <property type="entry name" value="Ig-like_dom"/>
</dbReference>
<gene>
    <name evidence="5" type="ORF">MELIAE_LOCUS4641</name>
</gene>
<dbReference type="Pfam" id="PF13927">
    <property type="entry name" value="Ig_3"/>
    <property type="match status" value="1"/>
</dbReference>
<feature type="transmembrane region" description="Helical" evidence="2">
    <location>
        <begin position="286"/>
        <end position="304"/>
    </location>
</feature>
<evidence type="ECO:0000256" key="3">
    <source>
        <dbReference type="SAM" id="SignalP"/>
    </source>
</evidence>
<keyword evidence="2" id="KW-1133">Transmembrane helix</keyword>
<evidence type="ECO:0000256" key="2">
    <source>
        <dbReference type="SAM" id="Phobius"/>
    </source>
</evidence>
<evidence type="ECO:0000313" key="6">
    <source>
        <dbReference type="Proteomes" id="UP001154078"/>
    </source>
</evidence>
<keyword evidence="2" id="KW-0472">Membrane</keyword>
<dbReference type="PANTHER" id="PTHR23279:SF37">
    <property type="entry name" value="DEFECTIVE PROBOSCIS EXTENSION RESPONSE 13, ISOFORM B"/>
    <property type="match status" value="1"/>
</dbReference>
<reference evidence="5" key="1">
    <citation type="submission" date="2021-12" db="EMBL/GenBank/DDBJ databases">
        <authorList>
            <person name="King R."/>
        </authorList>
    </citation>
    <scope>NUCLEOTIDE SEQUENCE</scope>
</reference>
<dbReference type="PROSITE" id="PS50835">
    <property type="entry name" value="IG_LIKE"/>
    <property type="match status" value="2"/>
</dbReference>
<evidence type="ECO:0000313" key="5">
    <source>
        <dbReference type="EMBL" id="CAH0552214.1"/>
    </source>
</evidence>
<organism evidence="5 6">
    <name type="scientific">Brassicogethes aeneus</name>
    <name type="common">Rape pollen beetle</name>
    <name type="synonym">Meligethes aeneus</name>
    <dbReference type="NCBI Taxonomy" id="1431903"/>
    <lineage>
        <taxon>Eukaryota</taxon>
        <taxon>Metazoa</taxon>
        <taxon>Ecdysozoa</taxon>
        <taxon>Arthropoda</taxon>
        <taxon>Hexapoda</taxon>
        <taxon>Insecta</taxon>
        <taxon>Pterygota</taxon>
        <taxon>Neoptera</taxon>
        <taxon>Endopterygota</taxon>
        <taxon>Coleoptera</taxon>
        <taxon>Polyphaga</taxon>
        <taxon>Cucujiformia</taxon>
        <taxon>Nitidulidae</taxon>
        <taxon>Meligethinae</taxon>
        <taxon>Brassicogethes</taxon>
    </lineage>
</organism>